<gene>
    <name evidence="3" type="primary">LOC112049251</name>
</gene>
<keyword evidence="1" id="KW-1133">Transmembrane helix</keyword>
<proteinExistence type="predicted"/>
<keyword evidence="1" id="KW-0472">Membrane</keyword>
<feature type="transmembrane region" description="Helical" evidence="1">
    <location>
        <begin position="7"/>
        <end position="32"/>
    </location>
</feature>
<keyword evidence="2" id="KW-1185">Reference proteome</keyword>
<dbReference type="GeneID" id="112049251"/>
<organism evidence="2 3">
    <name type="scientific">Bicyclus anynana</name>
    <name type="common">Squinting bush brown butterfly</name>
    <dbReference type="NCBI Taxonomy" id="110368"/>
    <lineage>
        <taxon>Eukaryota</taxon>
        <taxon>Metazoa</taxon>
        <taxon>Ecdysozoa</taxon>
        <taxon>Arthropoda</taxon>
        <taxon>Hexapoda</taxon>
        <taxon>Insecta</taxon>
        <taxon>Pterygota</taxon>
        <taxon>Neoptera</taxon>
        <taxon>Endopterygota</taxon>
        <taxon>Lepidoptera</taxon>
        <taxon>Glossata</taxon>
        <taxon>Ditrysia</taxon>
        <taxon>Papilionoidea</taxon>
        <taxon>Nymphalidae</taxon>
        <taxon>Satyrinae</taxon>
        <taxon>Satyrini</taxon>
        <taxon>Mycalesina</taxon>
        <taxon>Bicyclus</taxon>
    </lineage>
</organism>
<feature type="transmembrane region" description="Helical" evidence="1">
    <location>
        <begin position="79"/>
        <end position="100"/>
    </location>
</feature>
<keyword evidence="1" id="KW-0812">Transmembrane</keyword>
<evidence type="ECO:0000313" key="3">
    <source>
        <dbReference type="RefSeq" id="XP_052741301.1"/>
    </source>
</evidence>
<feature type="transmembrane region" description="Helical" evidence="1">
    <location>
        <begin position="52"/>
        <end position="72"/>
    </location>
</feature>
<evidence type="ECO:0000256" key="1">
    <source>
        <dbReference type="SAM" id="Phobius"/>
    </source>
</evidence>
<reference evidence="3" key="1">
    <citation type="submission" date="2025-08" db="UniProtKB">
        <authorList>
            <consortium name="RefSeq"/>
        </authorList>
    </citation>
    <scope>IDENTIFICATION</scope>
</reference>
<sequence length="150" mass="14210">MGNFMSALIVNAIGATLIYGTGGLALGIVGPWLGFQGVGIMAGSLAASAQAYYGNLAAGSIISLMTAASMAAGNKIMGFLAALTVGVVGGAAIYCTGGLATGLVAPMLGFGSAGIGAGTVAASAQAYYGNLVAGSVISKLTAAAMVAPTP</sequence>
<accession>A0ABM3LQF0</accession>
<evidence type="ECO:0000313" key="2">
    <source>
        <dbReference type="Proteomes" id="UP001652582"/>
    </source>
</evidence>
<name>A0ABM3LQF0_BICAN</name>
<protein>
    <submittedName>
        <fullName evidence="3">Uncharacterized protein LOC112049251</fullName>
    </submittedName>
</protein>
<dbReference type="RefSeq" id="XP_052741301.1">
    <property type="nucleotide sequence ID" value="XM_052885341.1"/>
</dbReference>
<dbReference type="Proteomes" id="UP001652582">
    <property type="component" value="Chromosome 14"/>
</dbReference>